<evidence type="ECO:0000313" key="3">
    <source>
        <dbReference type="Proteomes" id="UP001553715"/>
    </source>
</evidence>
<protein>
    <submittedName>
        <fullName evidence="2">MFS transporter</fullName>
    </submittedName>
</protein>
<evidence type="ECO:0000256" key="1">
    <source>
        <dbReference type="SAM" id="Phobius"/>
    </source>
</evidence>
<comment type="caution">
    <text evidence="2">The sequence shown here is derived from an EMBL/GenBank/DDBJ whole genome shotgun (WGS) entry which is preliminary data.</text>
</comment>
<organism evidence="2 3">
    <name type="scientific">Microbacterium profundi</name>
    <dbReference type="NCBI Taxonomy" id="450380"/>
    <lineage>
        <taxon>Bacteria</taxon>
        <taxon>Bacillati</taxon>
        <taxon>Actinomycetota</taxon>
        <taxon>Actinomycetes</taxon>
        <taxon>Micrococcales</taxon>
        <taxon>Microbacteriaceae</taxon>
        <taxon>Microbacterium</taxon>
    </lineage>
</organism>
<keyword evidence="3" id="KW-1185">Reference proteome</keyword>
<keyword evidence="1" id="KW-1133">Transmembrane helix</keyword>
<dbReference type="RefSeq" id="WP_033105749.1">
    <property type="nucleotide sequence ID" value="NZ_JBFBMH010000003.1"/>
</dbReference>
<accession>A0ABV3LFH6</accession>
<sequence length="75" mass="7916">MTTTASIPVNVSAPVERIRYGALVVMMLLSFLLVTAEFLPNGMLTEMADALGVTPGRAGQTVTVTAAWSETSRSD</sequence>
<evidence type="ECO:0000313" key="2">
    <source>
        <dbReference type="EMBL" id="MEW1974165.1"/>
    </source>
</evidence>
<reference evidence="2 3" key="1">
    <citation type="submission" date="2024-06" db="EMBL/GenBank/DDBJ databases">
        <title>The Natural Products Discovery Center: Release of the First 8490 Sequenced Strains for Exploring Actinobacteria Biosynthetic Diversity.</title>
        <authorList>
            <person name="Kalkreuter E."/>
            <person name="Kautsar S.A."/>
            <person name="Yang D."/>
            <person name="Bader C.D."/>
            <person name="Teijaro C.N."/>
            <person name="Fluegel L."/>
            <person name="Davis C.M."/>
            <person name="Simpson J.R."/>
            <person name="Lauterbach L."/>
            <person name="Steele A.D."/>
            <person name="Gui C."/>
            <person name="Meng S."/>
            <person name="Li G."/>
            <person name="Viehrig K."/>
            <person name="Ye F."/>
            <person name="Su P."/>
            <person name="Kiefer A.F."/>
            <person name="Nichols A."/>
            <person name="Cepeda A.J."/>
            <person name="Yan W."/>
            <person name="Fan B."/>
            <person name="Jiang Y."/>
            <person name="Adhikari A."/>
            <person name="Zheng C.-J."/>
            <person name="Schuster L."/>
            <person name="Cowan T.M."/>
            <person name="Smanski M.J."/>
            <person name="Chevrette M.G."/>
            <person name="De Carvalho L.P.S."/>
            <person name="Shen B."/>
        </authorList>
    </citation>
    <scope>NUCLEOTIDE SEQUENCE [LARGE SCALE GENOMIC DNA]</scope>
    <source>
        <strain evidence="2 3">NPDC077434</strain>
    </source>
</reference>
<name>A0ABV3LFH6_9MICO</name>
<dbReference type="EMBL" id="JBFBMH010000003">
    <property type="protein sequence ID" value="MEW1974165.1"/>
    <property type="molecule type" value="Genomic_DNA"/>
</dbReference>
<keyword evidence="1" id="KW-0812">Transmembrane</keyword>
<dbReference type="Proteomes" id="UP001553715">
    <property type="component" value="Unassembled WGS sequence"/>
</dbReference>
<feature type="transmembrane region" description="Helical" evidence="1">
    <location>
        <begin position="20"/>
        <end position="39"/>
    </location>
</feature>
<proteinExistence type="predicted"/>
<keyword evidence="1" id="KW-0472">Membrane</keyword>
<gene>
    <name evidence="2" type="ORF">AB0301_03635</name>
</gene>